<dbReference type="Pfam" id="PF12697">
    <property type="entry name" value="Abhydrolase_6"/>
    <property type="match status" value="1"/>
</dbReference>
<dbReference type="InterPro" id="IPR029058">
    <property type="entry name" value="AB_hydrolase_fold"/>
</dbReference>
<evidence type="ECO:0000313" key="4">
    <source>
        <dbReference type="Proteomes" id="UP000003688"/>
    </source>
</evidence>
<accession>B9XP74</accession>
<reference evidence="3 4" key="1">
    <citation type="journal article" date="2011" name="J. Bacteriol.">
        <title>Genome sequence of 'Pedosphaera parvula' Ellin514, an aerobic Verrucomicrobial isolate from pasture soil.</title>
        <authorList>
            <person name="Kant R."/>
            <person name="van Passel M.W."/>
            <person name="Sangwan P."/>
            <person name="Palva A."/>
            <person name="Lucas S."/>
            <person name="Copeland A."/>
            <person name="Lapidus A."/>
            <person name="Glavina Del Rio T."/>
            <person name="Dalin E."/>
            <person name="Tice H."/>
            <person name="Bruce D."/>
            <person name="Goodwin L."/>
            <person name="Pitluck S."/>
            <person name="Chertkov O."/>
            <person name="Larimer F.W."/>
            <person name="Land M.L."/>
            <person name="Hauser L."/>
            <person name="Brettin T.S."/>
            <person name="Detter J.C."/>
            <person name="Han S."/>
            <person name="de Vos W.M."/>
            <person name="Janssen P.H."/>
            <person name="Smidt H."/>
        </authorList>
    </citation>
    <scope>NUCLEOTIDE SEQUENCE [LARGE SCALE GENOMIC DNA]</scope>
    <source>
        <strain evidence="3 4">Ellin514</strain>
    </source>
</reference>
<feature type="domain" description="AB hydrolase-1" evidence="2">
    <location>
        <begin position="39"/>
        <end position="149"/>
    </location>
</feature>
<keyword evidence="1" id="KW-0732">Signal</keyword>
<dbReference type="PANTHER" id="PTHR37946:SF1">
    <property type="entry name" value="SLL1969 PROTEIN"/>
    <property type="match status" value="1"/>
</dbReference>
<dbReference type="Proteomes" id="UP000003688">
    <property type="component" value="Unassembled WGS sequence"/>
</dbReference>
<evidence type="ECO:0000259" key="2">
    <source>
        <dbReference type="Pfam" id="PF12697"/>
    </source>
</evidence>
<dbReference type="OrthoDB" id="9775557at2"/>
<comment type="caution">
    <text evidence="3">The sequence shown here is derived from an EMBL/GenBank/DDBJ whole genome shotgun (WGS) entry which is preliminary data.</text>
</comment>
<feature type="signal peptide" evidence="1">
    <location>
        <begin position="1"/>
        <end position="20"/>
    </location>
</feature>
<feature type="chain" id="PRO_5002894509" description="AB hydrolase-1 domain-containing protein" evidence="1">
    <location>
        <begin position="21"/>
        <end position="263"/>
    </location>
</feature>
<dbReference type="InterPro" id="IPR000073">
    <property type="entry name" value="AB_hydrolase_1"/>
</dbReference>
<proteinExistence type="predicted"/>
<evidence type="ECO:0000256" key="1">
    <source>
        <dbReference type="SAM" id="SignalP"/>
    </source>
</evidence>
<organism evidence="3 4">
    <name type="scientific">Pedosphaera parvula (strain Ellin514)</name>
    <dbReference type="NCBI Taxonomy" id="320771"/>
    <lineage>
        <taxon>Bacteria</taxon>
        <taxon>Pseudomonadati</taxon>
        <taxon>Verrucomicrobiota</taxon>
        <taxon>Pedosphaerae</taxon>
        <taxon>Pedosphaerales</taxon>
        <taxon>Pedosphaeraceae</taxon>
        <taxon>Pedosphaera</taxon>
    </lineage>
</organism>
<dbReference type="STRING" id="320771.Cflav_PD1264"/>
<gene>
    <name evidence="3" type="ORF">Cflav_PD1264</name>
</gene>
<dbReference type="Gene3D" id="3.40.50.1820">
    <property type="entry name" value="alpha/beta hydrolase"/>
    <property type="match status" value="1"/>
</dbReference>
<keyword evidence="4" id="KW-1185">Reference proteome</keyword>
<dbReference type="ESTHER" id="9bact-b9xp74">
    <property type="family name" value="6_AlphaBeta_hydrolase"/>
</dbReference>
<protein>
    <recommendedName>
        <fullName evidence="2">AB hydrolase-1 domain-containing protein</fullName>
    </recommendedName>
</protein>
<sequence precursor="true">MFSLVTLLTCALLLAQPATAISNGAASELNATQPGKEYVILLHGLGRTAISMKLLEWHLQRRGYSVVNVSYPGTRFSLETLSDIHLQRILTEHIPDSSAHIHFVTHSMGGILLRQYLSNHRIENLGSVVMLAPPNQGSELIDHLRSNFFTSKILGPAGMELGTGDNDLPQRLGKVGVNCGIIAGDRSLNPLLSSVFLSPNDGKVSVERTKIEGMSDFIILHSTHTWIMCRRQTTHQVLSFLQTGHFDHIGFEATRPQTHLQRL</sequence>
<dbReference type="PANTHER" id="PTHR37946">
    <property type="entry name" value="SLL1969 PROTEIN"/>
    <property type="match status" value="1"/>
</dbReference>
<dbReference type="AlphaFoldDB" id="B9XP74"/>
<dbReference type="EMBL" id="ABOX02000045">
    <property type="protein sequence ID" value="EEF58325.1"/>
    <property type="molecule type" value="Genomic_DNA"/>
</dbReference>
<dbReference type="SUPFAM" id="SSF53474">
    <property type="entry name" value="alpha/beta-Hydrolases"/>
    <property type="match status" value="1"/>
</dbReference>
<dbReference type="RefSeq" id="WP_007417610.1">
    <property type="nucleotide sequence ID" value="NZ_ABOX02000045.1"/>
</dbReference>
<name>B9XP74_PEDPL</name>
<evidence type="ECO:0000313" key="3">
    <source>
        <dbReference type="EMBL" id="EEF58325.1"/>
    </source>
</evidence>